<accession>A0A5C4TA04</accession>
<feature type="domain" description="Xylose isomerase-like TIM barrel" evidence="1">
    <location>
        <begin position="21"/>
        <end position="262"/>
    </location>
</feature>
<evidence type="ECO:0000313" key="2">
    <source>
        <dbReference type="EMBL" id="TNJ65440.1"/>
    </source>
</evidence>
<proteinExistence type="predicted"/>
<dbReference type="PANTHER" id="PTHR12110:SF21">
    <property type="entry name" value="XYLOSE ISOMERASE-LIKE TIM BARREL DOMAIN-CONTAINING PROTEIN"/>
    <property type="match status" value="1"/>
</dbReference>
<dbReference type="SUPFAM" id="SSF51658">
    <property type="entry name" value="Xylose isomerase-like"/>
    <property type="match status" value="1"/>
</dbReference>
<reference evidence="2 3" key="1">
    <citation type="submission" date="2019-05" db="EMBL/GenBank/DDBJ databases">
        <title>We sequenced the genome of Paenibacillus hemerocallicola KCTC 33185 for further insight into its adaptation and study the phylogeny of Paenibacillus.</title>
        <authorList>
            <person name="Narsing Rao M.P."/>
        </authorList>
    </citation>
    <scope>NUCLEOTIDE SEQUENCE [LARGE SCALE GENOMIC DNA]</scope>
    <source>
        <strain evidence="2 3">KCTC 33185</strain>
    </source>
</reference>
<gene>
    <name evidence="2" type="ORF">FE784_15590</name>
</gene>
<name>A0A5C4TA04_9BACL</name>
<dbReference type="InterPro" id="IPR013022">
    <property type="entry name" value="Xyl_isomerase-like_TIM-brl"/>
</dbReference>
<dbReference type="Pfam" id="PF01261">
    <property type="entry name" value="AP_endonuc_2"/>
    <property type="match status" value="1"/>
</dbReference>
<dbReference type="AlphaFoldDB" id="A0A5C4TA04"/>
<sequence length="280" mass="30199">MLKGLTRAGLGNVGDIEQFIALASCHGFQSVDIDLAGLAEGRGVEGAAELLRSHGIVPGAIGLPVQWRTTDDEFRKGLPVLLKNADLARQLGCTACTTYILPSTDEPAAAFMASAIRRLRLCAQMLGAYGIRLGLEFVGPHHLRTRWKHPFIWTMADTLDMIEAIGEPNVGLLLDCYHWYTNGLGTGDIAKLRADQIVHVHLNDAPAVPVEEALDNGRLITGEGVIDLTGFLKALKQTGYAGVLAQEVLTQQPPQEPAEELVRRTAVQYDRLFAEAGIGG</sequence>
<dbReference type="EMBL" id="VDCQ01000019">
    <property type="protein sequence ID" value="TNJ65440.1"/>
    <property type="molecule type" value="Genomic_DNA"/>
</dbReference>
<keyword evidence="3" id="KW-1185">Reference proteome</keyword>
<evidence type="ECO:0000313" key="3">
    <source>
        <dbReference type="Proteomes" id="UP000307943"/>
    </source>
</evidence>
<organism evidence="2 3">
    <name type="scientific">Paenibacillus hemerocallicola</name>
    <dbReference type="NCBI Taxonomy" id="1172614"/>
    <lineage>
        <taxon>Bacteria</taxon>
        <taxon>Bacillati</taxon>
        <taxon>Bacillota</taxon>
        <taxon>Bacilli</taxon>
        <taxon>Bacillales</taxon>
        <taxon>Paenibacillaceae</taxon>
        <taxon>Paenibacillus</taxon>
    </lineage>
</organism>
<dbReference type="InterPro" id="IPR050312">
    <property type="entry name" value="IolE/XylAMocC-like"/>
</dbReference>
<dbReference type="GO" id="GO:0016853">
    <property type="term" value="F:isomerase activity"/>
    <property type="evidence" value="ECO:0007669"/>
    <property type="project" value="UniProtKB-KW"/>
</dbReference>
<protein>
    <submittedName>
        <fullName evidence="2">Sugar phosphate isomerase/epimerase</fullName>
    </submittedName>
</protein>
<dbReference type="Gene3D" id="3.20.20.150">
    <property type="entry name" value="Divalent-metal-dependent TIM barrel enzymes"/>
    <property type="match status" value="1"/>
</dbReference>
<dbReference type="PANTHER" id="PTHR12110">
    <property type="entry name" value="HYDROXYPYRUVATE ISOMERASE"/>
    <property type="match status" value="1"/>
</dbReference>
<evidence type="ECO:0000259" key="1">
    <source>
        <dbReference type="Pfam" id="PF01261"/>
    </source>
</evidence>
<dbReference type="InterPro" id="IPR036237">
    <property type="entry name" value="Xyl_isomerase-like_sf"/>
</dbReference>
<comment type="caution">
    <text evidence="2">The sequence shown here is derived from an EMBL/GenBank/DDBJ whole genome shotgun (WGS) entry which is preliminary data.</text>
</comment>
<dbReference type="OrthoDB" id="9782626at2"/>
<keyword evidence="2" id="KW-0413">Isomerase</keyword>
<dbReference type="Proteomes" id="UP000307943">
    <property type="component" value="Unassembled WGS sequence"/>
</dbReference>
<dbReference type="RefSeq" id="WP_139603133.1">
    <property type="nucleotide sequence ID" value="NZ_VDCQ01000019.1"/>
</dbReference>